<gene>
    <name evidence="5" type="ORF">ABVV53_14715</name>
</gene>
<keyword evidence="3 5" id="KW-0808">Transferase</keyword>
<dbReference type="EMBL" id="JBEWLY010000023">
    <property type="protein sequence ID" value="MET1756694.1"/>
    <property type="molecule type" value="Genomic_DNA"/>
</dbReference>
<dbReference type="RefSeq" id="WP_353985183.1">
    <property type="nucleotide sequence ID" value="NZ_JBEWLY010000023.1"/>
</dbReference>
<evidence type="ECO:0000256" key="3">
    <source>
        <dbReference type="ARBA" id="ARBA00022679"/>
    </source>
</evidence>
<evidence type="ECO:0000313" key="5">
    <source>
        <dbReference type="EMBL" id="MET1756694.1"/>
    </source>
</evidence>
<sequence length="397" mass="42671">MSLPQALSRNDCVRVATAREASRRTICFPFAGDAVGGSHLSVMGLLEQIDPYRYRVLVVPEIAGGHISGLFASFAQATDPGVAHGFTPGEAFTPAKFMQALQGSRARRNFLREQRVDIVHLNDGRSCANWAVASRLAGTKLLWHNRGNPNALGLRFAAPFLAHQVVAVSSYALPRGALWSSGKQARVVHSPFDTDLEVDRAEARQALVHALGVSPDTLIVGYVGAFVPRKRPDIFVEATARLRALVNQPIIGTMFGQARTQAMENRLQKQIAQLDAGAWIRQMGYREPGAFWIAGCDILLVPAVDEPFGRTLIEAMLVGTPVVAAESGGNIEALTGGLGLLAAPDDPSALASACAKLVREPTFADAIAARAQAYARDHYSQKTHAERVCAVYETLLA</sequence>
<proteinExistence type="inferred from homology"/>
<dbReference type="PANTHER" id="PTHR12526:SF640">
    <property type="entry name" value="COLANIC ACID BIOSYNTHESIS GLYCOSYLTRANSFERASE WCAL-RELATED"/>
    <property type="match status" value="1"/>
</dbReference>
<keyword evidence="6" id="KW-1185">Reference proteome</keyword>
<name>A0ABV2D4Z8_9SPHN</name>
<dbReference type="Proteomes" id="UP001548713">
    <property type="component" value="Unassembled WGS sequence"/>
</dbReference>
<dbReference type="InterPro" id="IPR001296">
    <property type="entry name" value="Glyco_trans_1"/>
</dbReference>
<dbReference type="Gene3D" id="3.40.50.2000">
    <property type="entry name" value="Glycogen Phosphorylase B"/>
    <property type="match status" value="2"/>
</dbReference>
<dbReference type="PANTHER" id="PTHR12526">
    <property type="entry name" value="GLYCOSYLTRANSFERASE"/>
    <property type="match status" value="1"/>
</dbReference>
<accession>A0ABV2D4Z8</accession>
<evidence type="ECO:0000313" key="6">
    <source>
        <dbReference type="Proteomes" id="UP001548713"/>
    </source>
</evidence>
<dbReference type="Pfam" id="PF00534">
    <property type="entry name" value="Glycos_transf_1"/>
    <property type="match status" value="1"/>
</dbReference>
<evidence type="ECO:0000259" key="4">
    <source>
        <dbReference type="Pfam" id="PF00534"/>
    </source>
</evidence>
<reference evidence="5 6" key="1">
    <citation type="submission" date="2024-07" db="EMBL/GenBank/DDBJ databases">
        <title>Novosphingobium kalidii RD2P27.</title>
        <authorList>
            <person name="Sun J.-Q."/>
        </authorList>
    </citation>
    <scope>NUCLEOTIDE SEQUENCE [LARGE SCALE GENOMIC DNA]</scope>
    <source>
        <strain evidence="5 6">RD2P27</strain>
    </source>
</reference>
<keyword evidence="2 5" id="KW-0328">Glycosyltransferase</keyword>
<protein>
    <submittedName>
        <fullName evidence="5">Glycosyltransferase family 4 protein</fullName>
        <ecNumber evidence="5">2.4.-.-</ecNumber>
    </submittedName>
</protein>
<dbReference type="SUPFAM" id="SSF53756">
    <property type="entry name" value="UDP-Glycosyltransferase/glycogen phosphorylase"/>
    <property type="match status" value="1"/>
</dbReference>
<dbReference type="EC" id="2.4.-.-" evidence="5"/>
<evidence type="ECO:0000256" key="1">
    <source>
        <dbReference type="ARBA" id="ARBA00009481"/>
    </source>
</evidence>
<dbReference type="GO" id="GO:0016757">
    <property type="term" value="F:glycosyltransferase activity"/>
    <property type="evidence" value="ECO:0007669"/>
    <property type="project" value="UniProtKB-KW"/>
</dbReference>
<organism evidence="5 6">
    <name type="scientific">Novosphingobium kalidii</name>
    <dbReference type="NCBI Taxonomy" id="3230299"/>
    <lineage>
        <taxon>Bacteria</taxon>
        <taxon>Pseudomonadati</taxon>
        <taxon>Pseudomonadota</taxon>
        <taxon>Alphaproteobacteria</taxon>
        <taxon>Sphingomonadales</taxon>
        <taxon>Sphingomonadaceae</taxon>
        <taxon>Novosphingobium</taxon>
    </lineage>
</organism>
<comment type="similarity">
    <text evidence="1">Belongs to the glycosyltransferase group 1 family. Glycosyltransferase 4 subfamily.</text>
</comment>
<evidence type="ECO:0000256" key="2">
    <source>
        <dbReference type="ARBA" id="ARBA00022676"/>
    </source>
</evidence>
<feature type="domain" description="Glycosyl transferase family 1" evidence="4">
    <location>
        <begin position="213"/>
        <end position="372"/>
    </location>
</feature>
<dbReference type="CDD" id="cd03801">
    <property type="entry name" value="GT4_PimA-like"/>
    <property type="match status" value="1"/>
</dbReference>
<comment type="caution">
    <text evidence="5">The sequence shown here is derived from an EMBL/GenBank/DDBJ whole genome shotgun (WGS) entry which is preliminary data.</text>
</comment>